<feature type="signal peptide" evidence="2">
    <location>
        <begin position="1"/>
        <end position="23"/>
    </location>
</feature>
<protein>
    <submittedName>
        <fullName evidence="3">Response regulator</fullName>
    </submittedName>
</protein>
<feature type="compositionally biased region" description="Basic and acidic residues" evidence="1">
    <location>
        <begin position="952"/>
        <end position="973"/>
    </location>
</feature>
<organism evidence="3 4">
    <name type="scientific">Gemmata palustris</name>
    <dbReference type="NCBI Taxonomy" id="2822762"/>
    <lineage>
        <taxon>Bacteria</taxon>
        <taxon>Pseudomonadati</taxon>
        <taxon>Planctomycetota</taxon>
        <taxon>Planctomycetia</taxon>
        <taxon>Gemmatales</taxon>
        <taxon>Gemmataceae</taxon>
        <taxon>Gemmata</taxon>
    </lineage>
</organism>
<reference evidence="3 4" key="1">
    <citation type="submission" date="2021-04" db="EMBL/GenBank/DDBJ databases">
        <authorList>
            <person name="Ivanova A."/>
        </authorList>
    </citation>
    <scope>NUCLEOTIDE SEQUENCE [LARGE SCALE GENOMIC DNA]</scope>
    <source>
        <strain evidence="3 4">G18</strain>
    </source>
</reference>
<dbReference type="RefSeq" id="WP_210652388.1">
    <property type="nucleotide sequence ID" value="NZ_JAGKQQ010000001.1"/>
</dbReference>
<evidence type="ECO:0000313" key="3">
    <source>
        <dbReference type="EMBL" id="MBP3954247.1"/>
    </source>
</evidence>
<dbReference type="InterPro" id="IPR011006">
    <property type="entry name" value="CheY-like_superfamily"/>
</dbReference>
<dbReference type="EMBL" id="JAGKQQ010000001">
    <property type="protein sequence ID" value="MBP3954247.1"/>
    <property type="molecule type" value="Genomic_DNA"/>
</dbReference>
<keyword evidence="2" id="KW-0732">Signal</keyword>
<dbReference type="Proteomes" id="UP000676565">
    <property type="component" value="Unassembled WGS sequence"/>
</dbReference>
<evidence type="ECO:0000256" key="1">
    <source>
        <dbReference type="SAM" id="MobiDB-lite"/>
    </source>
</evidence>
<sequence length="979" mass="107982">MRTASFLALALVLALVLDGRAVAQPKGPVLKPLELYERFRTTMDEGKFDVAGIFLDEFLKSNPTDADLLEIERKYGTTVFQTLRTVPKYSDDPATEKKIRANIEELNKRGQAVATKQLYSKERVFKYINNLGKTYEEKVFAQQELKRTGDYAIPFLVDAIRTNPGPDLYTGILETIPVLEGATMAGWVAALDGLAPDRQYGVLTEMAKRRDVLSLLQVAQTDFTPHLWRILSRPRSANPTLYDLAEQLVNKIVPGTKADTKRPEAELTALARKFYDHKARYSGARTNSDGTPARVPLWVIVQRGAVPELTKLPEVPIGQAEEYFGLRYARWALDAKPDYAPAQGLVLALASERAVERAKGGNLAVAEPAAYKLLADAPSQVLIELLSNGLTEKRTALVLAMVQVLGDRADREAATAPAGAGNKPSLLVRALGYPDHAVQFAAATALLRSPVPVPAATKPAIVEALRRAAATDPGKVGESKGTVLMADSSKFRADANTVLLRGLGYEVEHFTTGRDLIRRIARASDFDLIFIDHHTPNPELIDLVSQLATDTRTAARPTFVIASADKPKVPTFDQLLLRTSALIAATENDIIAMPAPFVVDPRYTAIEQADMRKKSQESRDKVFRSAAAVRTSRLQRVTDTLPLTLTESQKRLMDLRIQLMTYAILAAEFPISPESTPETVAELERIRKQIDLQPPSAAYGTTLATRDLMKLIERFELDVAKSKIAQERYDFFRSRVDSEDVGITFETFRDPAIEARLARTLKSYPAVKIIPEPYSRLALEAEFKTLFADPMMVPRDAAVKKADARTAIDFIRQMAVGDLPGYEIKTVEGELRDAVVLNPDPDLASAAIDALERFKSATAQQALLQLATKKIGTTPIALRRKAADAVIRHVRTNGNAATPELIAEVTDQSNADITPDAELRAKFLTLKGMIAFKGEDFTNQLKGYNPPIVPAEPKKEPEKKEQEQKEPEKKDPDQNPPPQ</sequence>
<dbReference type="SUPFAM" id="SSF52172">
    <property type="entry name" value="CheY-like"/>
    <property type="match status" value="1"/>
</dbReference>
<comment type="caution">
    <text evidence="3">The sequence shown here is derived from an EMBL/GenBank/DDBJ whole genome shotgun (WGS) entry which is preliminary data.</text>
</comment>
<proteinExistence type="predicted"/>
<name>A0ABS5BKL1_9BACT</name>
<keyword evidence="4" id="KW-1185">Reference proteome</keyword>
<evidence type="ECO:0000313" key="4">
    <source>
        <dbReference type="Proteomes" id="UP000676565"/>
    </source>
</evidence>
<feature type="chain" id="PRO_5046582067" evidence="2">
    <location>
        <begin position="24"/>
        <end position="979"/>
    </location>
</feature>
<gene>
    <name evidence="3" type="ORF">J8F10_02925</name>
</gene>
<accession>A0ABS5BKL1</accession>
<feature type="region of interest" description="Disordered" evidence="1">
    <location>
        <begin position="940"/>
        <end position="979"/>
    </location>
</feature>
<evidence type="ECO:0000256" key="2">
    <source>
        <dbReference type="SAM" id="SignalP"/>
    </source>
</evidence>
<dbReference type="Gene3D" id="3.40.50.2300">
    <property type="match status" value="1"/>
</dbReference>